<dbReference type="EMBL" id="CBTN010000031">
    <property type="protein sequence ID" value="CDH55651.1"/>
    <property type="molecule type" value="Genomic_DNA"/>
</dbReference>
<dbReference type="VEuPathDB" id="FungiDB:LCOR_06769.1"/>
<feature type="compositionally biased region" description="Polar residues" evidence="6">
    <location>
        <begin position="269"/>
        <end position="284"/>
    </location>
</feature>
<feature type="compositionally biased region" description="Acidic residues" evidence="6">
    <location>
        <begin position="540"/>
        <end position="551"/>
    </location>
</feature>
<dbReference type="InterPro" id="IPR037521">
    <property type="entry name" value="FLCN/SMCR8_DENN"/>
</dbReference>
<evidence type="ECO:0000313" key="9">
    <source>
        <dbReference type="Proteomes" id="UP000027586"/>
    </source>
</evidence>
<evidence type="ECO:0000256" key="3">
    <source>
        <dbReference type="ARBA" id="ARBA00022658"/>
    </source>
</evidence>
<dbReference type="PANTHER" id="PTHR31334:SF1">
    <property type="entry name" value="GUANINE NUCLEOTIDE EXCHANGE PROTEIN SMCR8"/>
    <property type="match status" value="1"/>
</dbReference>
<feature type="compositionally biased region" description="Low complexity" evidence="6">
    <location>
        <begin position="828"/>
        <end position="845"/>
    </location>
</feature>
<organism evidence="8 9">
    <name type="scientific">Lichtheimia corymbifera JMRC:FSU:9682</name>
    <dbReference type="NCBI Taxonomy" id="1263082"/>
    <lineage>
        <taxon>Eukaryota</taxon>
        <taxon>Fungi</taxon>
        <taxon>Fungi incertae sedis</taxon>
        <taxon>Mucoromycota</taxon>
        <taxon>Mucoromycotina</taxon>
        <taxon>Mucoromycetes</taxon>
        <taxon>Mucorales</taxon>
        <taxon>Lichtheimiaceae</taxon>
        <taxon>Lichtheimia</taxon>
    </lineage>
</organism>
<dbReference type="AlphaFoldDB" id="A0A068S353"/>
<comment type="subcellular location">
    <subcellularLocation>
        <location evidence="1">Cytoplasm</location>
    </subcellularLocation>
</comment>
<gene>
    <name evidence="8" type="ORF">LCOR_06769.1</name>
</gene>
<evidence type="ECO:0000256" key="2">
    <source>
        <dbReference type="ARBA" id="ARBA00022490"/>
    </source>
</evidence>
<evidence type="ECO:0000256" key="4">
    <source>
        <dbReference type="ARBA" id="ARBA00023006"/>
    </source>
</evidence>
<dbReference type="Proteomes" id="UP000027586">
    <property type="component" value="Unassembled WGS sequence"/>
</dbReference>
<accession>A0A068S353</accession>
<feature type="compositionally biased region" description="Low complexity" evidence="6">
    <location>
        <begin position="375"/>
        <end position="384"/>
    </location>
</feature>
<evidence type="ECO:0000256" key="1">
    <source>
        <dbReference type="ARBA" id="ARBA00004496"/>
    </source>
</evidence>
<dbReference type="PANTHER" id="PTHR31334">
    <property type="entry name" value="SMITH-MAGENIS SYNDROME REGION GENE 8 PROTEIN"/>
    <property type="match status" value="1"/>
</dbReference>
<keyword evidence="3" id="KW-0344">Guanine-nucleotide releasing factor</keyword>
<dbReference type="GO" id="GO:0032045">
    <property type="term" value="C:guanyl-nucleotide exchange factor complex"/>
    <property type="evidence" value="ECO:0007669"/>
    <property type="project" value="TreeGrafter"/>
</dbReference>
<sequence>MAYSTLYDRGKADQVLGITSTSSSHRRHTPKDFILISEFSELEGPLALAVVAASTYIDLKEEPHLLDKQLQQLDLDEFDFNAFALRVVSVDQTAEQLDDGDDDHDGIAKDDEVARTFSIPDDTQVYTTDSKNHYYAFTHHLTLFDINARGYVHPVALSYITCDPDKMLTRFEDYTERFDEVARLMKKGNFSNFAFDLKCRLVDLEHTQSVLKSKPNPDISSDAMQQAITVTRLMIDTVESYVIQLLNEPLRAESPTSTSEYHYSRKSSEGYQSTPGPMTPNSISDLMMMTAKDEKEYQQQQKQDTSSSSSSSPPPVASVQPLAIFTQGHENASSCLMEPGNDYQPKYIETLHPVAHFERKLRSLAQLCQEPHHPPQQQQPQQQPSSASNEPSLSKHRRSSNLMPEVIPLVSAIEPKIAEEEQPSKPTFASTITHDMYAEAIRSMMEMTQDLGCSSEMLDLVEDEAAYLQPYTGTLSVGGAFIMNMRNPQPKQAAIHSSSNSSSGGSTSHNTSSNNTTNPTTCTTTAIVEKKTQEQLPAIDETEYDDDDNNDQECKLDDDFSAAVAAPRLFSSPLWQHHQEGHTHIDTLKHLRDILPHAIFTLLTGRPVVILGKEDMVQKAVQALSVFVPGAAKTQRAVVPWYDGQLTDIELGSFKLVGAASVDASIYKLDISCLDLDSKQPNLITSPLYLEGQWVTRIVESIIFFSSDKAWRSHLQTILMEMALKAFIYHYMYTRDSQSLAVATAGLLSSSHEHPSKTSTRRSSRSTGGEYDSSSSDGGSLARRWSVRRIMSYLRRIEERQGDEIRASLSEMPLDQDAVYNSRDLSDGESTSDTESSSSTSSAESHNADGIPLIERRGRRFLAEKLGVHGDDQNIVIYFASLTEDM</sequence>
<feature type="domain" description="UDENN FLCN/SMCR8-type" evidence="7">
    <location>
        <begin position="24"/>
        <end position="799"/>
    </location>
</feature>
<feature type="region of interest" description="Disordered" evidence="6">
    <location>
        <begin position="489"/>
        <end position="553"/>
    </location>
</feature>
<comment type="caution">
    <text evidence="8">The sequence shown here is derived from an EMBL/GenBank/DDBJ whole genome shotgun (WGS) entry which is preliminary data.</text>
</comment>
<feature type="compositionally biased region" description="Low complexity" evidence="6">
    <location>
        <begin position="765"/>
        <end position="780"/>
    </location>
</feature>
<reference evidence="8" key="1">
    <citation type="submission" date="2013-08" db="EMBL/GenBank/DDBJ databases">
        <title>Gene expansion shapes genome architecture in the human pathogen Lichtheimia corymbifera: an evolutionary genomics analysis in the ancient terrestrial Mucorales (Mucoromycotina).</title>
        <authorList>
            <person name="Schwartze V.U."/>
            <person name="Winter S."/>
            <person name="Shelest E."/>
            <person name="Marcet-Houben M."/>
            <person name="Horn F."/>
            <person name="Wehner S."/>
            <person name="Hoffmann K."/>
            <person name="Riege K."/>
            <person name="Sammeth M."/>
            <person name="Nowrousian M."/>
            <person name="Valiante V."/>
            <person name="Linde J."/>
            <person name="Jacobsen I.D."/>
            <person name="Marz M."/>
            <person name="Brakhage A.A."/>
            <person name="Gabaldon T."/>
            <person name="Bocker S."/>
            <person name="Voigt K."/>
        </authorList>
    </citation>
    <scope>NUCLEOTIDE SEQUENCE [LARGE SCALE GENOMIC DNA]</scope>
    <source>
        <strain evidence="8">FSU 9682</strain>
    </source>
</reference>
<name>A0A068S353_9FUNG</name>
<evidence type="ECO:0000313" key="8">
    <source>
        <dbReference type="EMBL" id="CDH55651.1"/>
    </source>
</evidence>
<comment type="similarity">
    <text evidence="5">Belongs to the SMCR8 family.</text>
</comment>
<evidence type="ECO:0000256" key="5">
    <source>
        <dbReference type="ARBA" id="ARBA00038137"/>
    </source>
</evidence>
<dbReference type="STRING" id="1263082.A0A068S353"/>
<feature type="region of interest" description="Disordered" evidence="6">
    <location>
        <begin position="750"/>
        <end position="780"/>
    </location>
</feature>
<keyword evidence="2" id="KW-0963">Cytoplasm</keyword>
<dbReference type="GO" id="GO:0006914">
    <property type="term" value="P:autophagy"/>
    <property type="evidence" value="ECO:0007669"/>
    <property type="project" value="UniProtKB-KW"/>
</dbReference>
<dbReference type="OrthoDB" id="2289278at2759"/>
<proteinExistence type="inferred from homology"/>
<keyword evidence="4" id="KW-0072">Autophagy</keyword>
<evidence type="ECO:0000256" key="6">
    <source>
        <dbReference type="SAM" id="MobiDB-lite"/>
    </source>
</evidence>
<feature type="region of interest" description="Disordered" evidence="6">
    <location>
        <begin position="370"/>
        <end position="401"/>
    </location>
</feature>
<feature type="compositionally biased region" description="Low complexity" evidence="6">
    <location>
        <begin position="298"/>
        <end position="311"/>
    </location>
</feature>
<feature type="region of interest" description="Disordered" evidence="6">
    <location>
        <begin position="816"/>
        <end position="851"/>
    </location>
</feature>
<evidence type="ECO:0000259" key="7">
    <source>
        <dbReference type="PROSITE" id="PS51834"/>
    </source>
</evidence>
<dbReference type="GO" id="GO:0005737">
    <property type="term" value="C:cytoplasm"/>
    <property type="evidence" value="ECO:0007669"/>
    <property type="project" value="UniProtKB-SubCell"/>
</dbReference>
<feature type="compositionally biased region" description="Low complexity" evidence="6">
    <location>
        <begin position="497"/>
        <end position="525"/>
    </location>
</feature>
<feature type="region of interest" description="Disordered" evidence="6">
    <location>
        <begin position="253"/>
        <end position="318"/>
    </location>
</feature>
<protein>
    <recommendedName>
        <fullName evidence="7">UDENN FLCN/SMCR8-type domain-containing protein</fullName>
    </recommendedName>
</protein>
<dbReference type="GO" id="GO:0005085">
    <property type="term" value="F:guanyl-nucleotide exchange factor activity"/>
    <property type="evidence" value="ECO:0007669"/>
    <property type="project" value="UniProtKB-KW"/>
</dbReference>
<dbReference type="PROSITE" id="PS51834">
    <property type="entry name" value="DENN_FLCN_SMCR8"/>
    <property type="match status" value="1"/>
</dbReference>
<keyword evidence="9" id="KW-1185">Reference proteome</keyword>